<organism evidence="2 3">
    <name type="scientific">Pseudarthrobacter siccitolerans</name>
    <dbReference type="NCBI Taxonomy" id="861266"/>
    <lineage>
        <taxon>Bacteria</taxon>
        <taxon>Bacillati</taxon>
        <taxon>Actinomycetota</taxon>
        <taxon>Actinomycetes</taxon>
        <taxon>Micrococcales</taxon>
        <taxon>Micrococcaceae</taxon>
        <taxon>Pseudarthrobacter</taxon>
    </lineage>
</organism>
<dbReference type="EMBL" id="CAQI01000031">
    <property type="protein sequence ID" value="CCQ45044.1"/>
    <property type="molecule type" value="Genomic_DNA"/>
</dbReference>
<keyword evidence="3" id="KW-1185">Reference proteome</keyword>
<reference evidence="3" key="1">
    <citation type="journal article" date="2014" name="Genome Announc.">
        <title>Genome Sequence of Arthrobacter siccitolerans 4J27, a Xeroprotectant-Producing Desiccation-Tolerant Microorganism.</title>
        <authorList>
            <person name="Manzanera M."/>
            <person name="Santa-Cruz-Calvo L."/>
            <person name="Vilchez J.I."/>
            <person name="Garcia-Fontana C."/>
            <person name="Silva-Castro G.A."/>
            <person name="Calvo C."/>
            <person name="Gonzalez-Lopez J."/>
        </authorList>
    </citation>
    <scope>NUCLEOTIDE SEQUENCE [LARGE SCALE GENOMIC DNA]</scope>
    <source>
        <strain evidence="3">4J27</strain>
    </source>
</reference>
<dbReference type="Proteomes" id="UP000035722">
    <property type="component" value="Unassembled WGS sequence"/>
</dbReference>
<protein>
    <submittedName>
        <fullName evidence="2">Uncharacterized protein</fullName>
    </submittedName>
</protein>
<evidence type="ECO:0000313" key="3">
    <source>
        <dbReference type="Proteomes" id="UP000035722"/>
    </source>
</evidence>
<comment type="caution">
    <text evidence="2">The sequence shown here is derived from an EMBL/GenBank/DDBJ whole genome shotgun (WGS) entry which is preliminary data.</text>
</comment>
<feature type="region of interest" description="Disordered" evidence="1">
    <location>
        <begin position="1"/>
        <end position="31"/>
    </location>
</feature>
<evidence type="ECO:0000313" key="2">
    <source>
        <dbReference type="EMBL" id="CCQ45044.1"/>
    </source>
</evidence>
<sequence>MWREAEHPMPLRARLSSRTEDDSEATTSYASDLDTVLAQVTDWYQGLAEAQE</sequence>
<evidence type="ECO:0000256" key="1">
    <source>
        <dbReference type="SAM" id="MobiDB-lite"/>
    </source>
</evidence>
<proteinExistence type="predicted"/>
<accession>A0A024GZW9</accession>
<name>A0A024GZW9_9MICC</name>
<dbReference type="AlphaFoldDB" id="A0A024GZW9"/>
<gene>
    <name evidence="2" type="ORF">ARTSIC4J27_976</name>
</gene>